<protein>
    <submittedName>
        <fullName evidence="2">Uncharacterized protein</fullName>
    </submittedName>
</protein>
<accession>A0AAV4QUG4</accession>
<gene>
    <name evidence="2" type="ORF">CEXT_459701</name>
</gene>
<feature type="compositionally biased region" description="Basic and acidic residues" evidence="1">
    <location>
        <begin position="85"/>
        <end position="97"/>
    </location>
</feature>
<dbReference type="EMBL" id="BPLR01006799">
    <property type="protein sequence ID" value="GIY12526.1"/>
    <property type="molecule type" value="Genomic_DNA"/>
</dbReference>
<evidence type="ECO:0000313" key="3">
    <source>
        <dbReference type="Proteomes" id="UP001054945"/>
    </source>
</evidence>
<organism evidence="2 3">
    <name type="scientific">Caerostris extrusa</name>
    <name type="common">Bark spider</name>
    <name type="synonym">Caerostris bankana</name>
    <dbReference type="NCBI Taxonomy" id="172846"/>
    <lineage>
        <taxon>Eukaryota</taxon>
        <taxon>Metazoa</taxon>
        <taxon>Ecdysozoa</taxon>
        <taxon>Arthropoda</taxon>
        <taxon>Chelicerata</taxon>
        <taxon>Arachnida</taxon>
        <taxon>Araneae</taxon>
        <taxon>Araneomorphae</taxon>
        <taxon>Entelegynae</taxon>
        <taxon>Araneoidea</taxon>
        <taxon>Araneidae</taxon>
        <taxon>Caerostris</taxon>
    </lineage>
</organism>
<name>A0AAV4QUG4_CAEEX</name>
<keyword evidence="3" id="KW-1185">Reference proteome</keyword>
<feature type="compositionally biased region" description="Polar residues" evidence="1">
    <location>
        <begin position="1"/>
        <end position="13"/>
    </location>
</feature>
<evidence type="ECO:0000313" key="2">
    <source>
        <dbReference type="EMBL" id="GIY12526.1"/>
    </source>
</evidence>
<comment type="caution">
    <text evidence="2">The sequence shown here is derived from an EMBL/GenBank/DDBJ whole genome shotgun (WGS) entry which is preliminary data.</text>
</comment>
<sequence>MQCDQTQGESSGSMVRARAKIPQPLRNTSHPVVVRLLITRTTSSTLANYIAQWFRHDITSKPHRRKRSKRFAEVAISRASFSRSSTDDNKGLSEAHPPRKRLPRSIPRIRKEEDTKYLSPESGFSE</sequence>
<evidence type="ECO:0000256" key="1">
    <source>
        <dbReference type="SAM" id="MobiDB-lite"/>
    </source>
</evidence>
<proteinExistence type="predicted"/>
<reference evidence="2 3" key="1">
    <citation type="submission" date="2021-06" db="EMBL/GenBank/DDBJ databases">
        <title>Caerostris extrusa draft genome.</title>
        <authorList>
            <person name="Kono N."/>
            <person name="Arakawa K."/>
        </authorList>
    </citation>
    <scope>NUCLEOTIDE SEQUENCE [LARGE SCALE GENOMIC DNA]</scope>
</reference>
<dbReference type="Proteomes" id="UP001054945">
    <property type="component" value="Unassembled WGS sequence"/>
</dbReference>
<feature type="region of interest" description="Disordered" evidence="1">
    <location>
        <begin position="58"/>
        <end position="126"/>
    </location>
</feature>
<dbReference type="AlphaFoldDB" id="A0AAV4QUG4"/>
<feature type="region of interest" description="Disordered" evidence="1">
    <location>
        <begin position="1"/>
        <end position="26"/>
    </location>
</feature>